<organism evidence="4 5">
    <name type="scientific">Mytilus edulis</name>
    <name type="common">Blue mussel</name>
    <dbReference type="NCBI Taxonomy" id="6550"/>
    <lineage>
        <taxon>Eukaryota</taxon>
        <taxon>Metazoa</taxon>
        <taxon>Spiralia</taxon>
        <taxon>Lophotrochozoa</taxon>
        <taxon>Mollusca</taxon>
        <taxon>Bivalvia</taxon>
        <taxon>Autobranchia</taxon>
        <taxon>Pteriomorphia</taxon>
        <taxon>Mytilida</taxon>
        <taxon>Mytiloidea</taxon>
        <taxon>Mytilidae</taxon>
        <taxon>Mytilinae</taxon>
        <taxon>Mytilus</taxon>
    </lineage>
</organism>
<dbReference type="AlphaFoldDB" id="A0A8S3U2N4"/>
<dbReference type="PANTHER" id="PTHR33395:SF22">
    <property type="entry name" value="REVERSE TRANSCRIPTASE DOMAIN-CONTAINING PROTEIN"/>
    <property type="match status" value="1"/>
</dbReference>
<evidence type="ECO:0000256" key="1">
    <source>
        <dbReference type="ARBA" id="ARBA00022737"/>
    </source>
</evidence>
<keyword evidence="1" id="KW-0677">Repeat</keyword>
<feature type="compositionally biased region" description="Polar residues" evidence="3">
    <location>
        <begin position="506"/>
        <end position="534"/>
    </location>
</feature>
<name>A0A8S3U2N4_MYTED</name>
<accession>A0A8S3U2N4</accession>
<comment type="caution">
    <text evidence="4">The sequence shown here is derived from an EMBL/GenBank/DDBJ whole genome shotgun (WGS) entry which is preliminary data.</text>
</comment>
<dbReference type="InterPro" id="IPR011042">
    <property type="entry name" value="6-blade_b-propeller_TolB-like"/>
</dbReference>
<dbReference type="PANTHER" id="PTHR33395">
    <property type="entry name" value="TRANSCRIPTASE, PUTATIVE-RELATED-RELATED"/>
    <property type="match status" value="1"/>
</dbReference>
<dbReference type="OrthoDB" id="6118092at2759"/>
<sequence length="688" mass="78899">MVVKTETDLNRETSVRRKAQTYSSGNRRKVNLLTSDGKLQKQLPIPGEAWSVTQINQNTIAITYPEEKAIKIFNMENETVTKVITLDKECRGLSFSNNSLAVGLIDNEIRIIDLEGNTLKSIQVKCEYYLSNLVYCNDRVIYSDYDGNAVYCVDGSGKQIWQYTQDLSGPEGLCTDTYGNIIVADRESNRIIVISKDGQDSKVLISEENGLKNPLCTETWLDPNIKSSEIIPDYFHYDTERRDRPKDPHGGVLIAAKQTLQLGNSDHDIVLLDMACKPLKPKPVRRKIFLWKKAEIHNIKEDLQNFITTFKNIKDRSVESLWQAFKTAVQTTIEKRVPTKMTLGRNTHPWINTTIRRKINQKQKAHKKARKTKKKRDKDRYKRLQQEVQWEVRQANKKYMEEVSSDYRDNAKKFWSYIKSKAAAEMSDFECDDNETPQLLKPRDESPDREIMFRRNIGPSGSGTAGDDDEAGQGDVPIRDEYRGVGENFYRKEYQLGPNQRDLPDRNQNIRGNNPDFDNQIPTGFPRGNTSGTTIKPEPYNGKDSWEEYISHFENCADLGRWKESEKVLLLAASLRGPARTFYISLTSTEKKSYCLLQMASLASEATGGEYQQRLDVIQSITNFWSHGKKCMVLEVLESDSVESTSSSGNEHEQTDVHVNEDIEDINDDINVKKMILIMFIYSKIHEN</sequence>
<dbReference type="Pfam" id="PF01436">
    <property type="entry name" value="NHL"/>
    <property type="match status" value="1"/>
</dbReference>
<dbReference type="Proteomes" id="UP000683360">
    <property type="component" value="Unassembled WGS sequence"/>
</dbReference>
<reference evidence="4" key="1">
    <citation type="submission" date="2021-03" db="EMBL/GenBank/DDBJ databases">
        <authorList>
            <person name="Bekaert M."/>
        </authorList>
    </citation>
    <scope>NUCLEOTIDE SEQUENCE</scope>
</reference>
<feature type="region of interest" description="Disordered" evidence="3">
    <location>
        <begin position="496"/>
        <end position="540"/>
    </location>
</feature>
<dbReference type="GO" id="GO:0061343">
    <property type="term" value="P:cell adhesion involved in heart morphogenesis"/>
    <property type="evidence" value="ECO:0007669"/>
    <property type="project" value="TreeGrafter"/>
</dbReference>
<feature type="region of interest" description="Disordered" evidence="3">
    <location>
        <begin position="359"/>
        <end position="383"/>
    </location>
</feature>
<gene>
    <name evidence="4" type="ORF">MEDL_52527</name>
</gene>
<protein>
    <submittedName>
        <fullName evidence="4">Uncharacterized protein</fullName>
    </submittedName>
</protein>
<feature type="region of interest" description="Disordered" evidence="3">
    <location>
        <begin position="1"/>
        <end position="23"/>
    </location>
</feature>
<keyword evidence="5" id="KW-1185">Reference proteome</keyword>
<feature type="compositionally biased region" description="Basic residues" evidence="3">
    <location>
        <begin position="359"/>
        <end position="377"/>
    </location>
</feature>
<feature type="repeat" description="NHL" evidence="2">
    <location>
        <begin position="166"/>
        <end position="197"/>
    </location>
</feature>
<dbReference type="InterPro" id="IPR001258">
    <property type="entry name" value="NHL_repeat"/>
</dbReference>
<dbReference type="EMBL" id="CAJPWZ010002551">
    <property type="protein sequence ID" value="CAG2240209.1"/>
    <property type="molecule type" value="Genomic_DNA"/>
</dbReference>
<proteinExistence type="predicted"/>
<feature type="region of interest" description="Disordered" evidence="3">
    <location>
        <begin position="457"/>
        <end position="479"/>
    </location>
</feature>
<evidence type="ECO:0000313" key="4">
    <source>
        <dbReference type="EMBL" id="CAG2240209.1"/>
    </source>
</evidence>
<evidence type="ECO:0000313" key="5">
    <source>
        <dbReference type="Proteomes" id="UP000683360"/>
    </source>
</evidence>
<dbReference type="Gene3D" id="2.120.10.30">
    <property type="entry name" value="TolB, C-terminal domain"/>
    <property type="match status" value="1"/>
</dbReference>
<dbReference type="SUPFAM" id="SSF101898">
    <property type="entry name" value="NHL repeat"/>
    <property type="match status" value="1"/>
</dbReference>
<evidence type="ECO:0000256" key="2">
    <source>
        <dbReference type="PROSITE-ProRule" id="PRU00504"/>
    </source>
</evidence>
<dbReference type="GO" id="GO:0031012">
    <property type="term" value="C:extracellular matrix"/>
    <property type="evidence" value="ECO:0007669"/>
    <property type="project" value="TreeGrafter"/>
</dbReference>
<dbReference type="GO" id="GO:0007508">
    <property type="term" value="P:larval heart development"/>
    <property type="evidence" value="ECO:0007669"/>
    <property type="project" value="TreeGrafter"/>
</dbReference>
<evidence type="ECO:0000256" key="3">
    <source>
        <dbReference type="SAM" id="MobiDB-lite"/>
    </source>
</evidence>
<feature type="compositionally biased region" description="Basic and acidic residues" evidence="3">
    <location>
        <begin position="1"/>
        <end position="15"/>
    </location>
</feature>
<dbReference type="PROSITE" id="PS51125">
    <property type="entry name" value="NHL"/>
    <property type="match status" value="1"/>
</dbReference>